<gene>
    <name evidence="2" type="ordered locus">Fbal_1813</name>
</gene>
<evidence type="ECO:0000313" key="2">
    <source>
        <dbReference type="EMBL" id="ADN76016.1"/>
    </source>
</evidence>
<keyword evidence="3" id="KW-1185">Reference proteome</keyword>
<reference evidence="2 3" key="1">
    <citation type="journal article" date="2010" name="Stand. Genomic Sci.">
        <title>Complete genome sequence of Ferrimonas balearica type strain (PAT).</title>
        <authorList>
            <person name="Nolan M."/>
            <person name="Sikorski J."/>
            <person name="Davenport K."/>
            <person name="Lucas S."/>
            <person name="Glavina Del Rio T."/>
            <person name="Tice H."/>
            <person name="Cheng J."/>
            <person name="Goodwin L."/>
            <person name="Pitluck S."/>
            <person name="Liolios K."/>
            <person name="Ivanova N."/>
            <person name="Mavromatis K."/>
            <person name="Ovchinnikova G."/>
            <person name="Pati A."/>
            <person name="Chen A."/>
            <person name="Palaniappan K."/>
            <person name="Land M."/>
            <person name="Hauser L."/>
            <person name="Chang Y."/>
            <person name="Jeffries C."/>
            <person name="Tapia R."/>
            <person name="Brettin T."/>
            <person name="Detter J."/>
            <person name="Han C."/>
            <person name="Yasawong M."/>
            <person name="Rohde M."/>
            <person name="Tindall B."/>
            <person name="Goker M."/>
            <person name="Woyke T."/>
            <person name="Bristow J."/>
            <person name="Eisen J."/>
            <person name="Markowitz V."/>
            <person name="Hugenholtz P."/>
            <person name="Kyrpides N."/>
            <person name="Klenk H."/>
            <person name="Lapidus A."/>
        </authorList>
    </citation>
    <scope>NUCLEOTIDE SEQUENCE [LARGE SCALE GENOMIC DNA]</scope>
    <source>
        <strain evidence="3">DSM 9799 / CCM 4581 / KCTC 23876 / PAT</strain>
    </source>
</reference>
<dbReference type="Pfam" id="PF13302">
    <property type="entry name" value="Acetyltransf_3"/>
    <property type="match status" value="1"/>
</dbReference>
<dbReference type="EMBL" id="CP002209">
    <property type="protein sequence ID" value="ADN76016.1"/>
    <property type="molecule type" value="Genomic_DNA"/>
</dbReference>
<accession>E1SSI7</accession>
<dbReference type="KEGG" id="fbl:Fbal_1813"/>
<proteinExistence type="predicted"/>
<protein>
    <submittedName>
        <fullName evidence="2">GCN5-related N-acetyltransferase</fullName>
    </submittedName>
</protein>
<sequence>MSLELDTPRLTLRQWRDQDIDAYAEVCGDEEVMRYLGGHTLSREDAWRHMAVMAGHWQLKGFGHWAVEHKATGACIGRVGFLQPEGWPGFEIGWCLSREYQGQGLASEAARVALDWAFSDPNRQEVISIIHPDNLASKRLALALGERYWRDEVVRGFEVEIYGITRDQYLESAR</sequence>
<evidence type="ECO:0000259" key="1">
    <source>
        <dbReference type="PROSITE" id="PS51186"/>
    </source>
</evidence>
<dbReference type="SUPFAM" id="SSF55729">
    <property type="entry name" value="Acyl-CoA N-acyltransferases (Nat)"/>
    <property type="match status" value="1"/>
</dbReference>
<dbReference type="OrthoDB" id="9801656at2"/>
<evidence type="ECO:0000313" key="3">
    <source>
        <dbReference type="Proteomes" id="UP000006683"/>
    </source>
</evidence>
<keyword evidence="2" id="KW-0808">Transferase</keyword>
<dbReference type="eggNOG" id="COG1670">
    <property type="taxonomic scope" value="Bacteria"/>
</dbReference>
<dbReference type="GeneID" id="67182015"/>
<dbReference type="Gene3D" id="3.40.630.30">
    <property type="match status" value="1"/>
</dbReference>
<dbReference type="Proteomes" id="UP000006683">
    <property type="component" value="Chromosome"/>
</dbReference>
<dbReference type="PROSITE" id="PS51186">
    <property type="entry name" value="GNAT"/>
    <property type="match status" value="1"/>
</dbReference>
<dbReference type="HOGENOM" id="CLU_013985_3_1_6"/>
<feature type="domain" description="N-acetyltransferase" evidence="1">
    <location>
        <begin position="10"/>
        <end position="174"/>
    </location>
</feature>
<dbReference type="STRING" id="550540.Fbal_1813"/>
<dbReference type="InterPro" id="IPR051531">
    <property type="entry name" value="N-acetyltransferase"/>
</dbReference>
<dbReference type="InterPro" id="IPR000182">
    <property type="entry name" value="GNAT_dom"/>
</dbReference>
<dbReference type="InterPro" id="IPR016181">
    <property type="entry name" value="Acyl_CoA_acyltransferase"/>
</dbReference>
<dbReference type="AlphaFoldDB" id="E1SSI7"/>
<dbReference type="PANTHER" id="PTHR43792">
    <property type="entry name" value="GNAT FAMILY, PUTATIVE (AFU_ORTHOLOGUE AFUA_3G00765)-RELATED-RELATED"/>
    <property type="match status" value="1"/>
</dbReference>
<organism evidence="2 3">
    <name type="scientific">Ferrimonas balearica (strain DSM 9799 / CCM 4581 / KCTC 23876 / PAT)</name>
    <dbReference type="NCBI Taxonomy" id="550540"/>
    <lineage>
        <taxon>Bacteria</taxon>
        <taxon>Pseudomonadati</taxon>
        <taxon>Pseudomonadota</taxon>
        <taxon>Gammaproteobacteria</taxon>
        <taxon>Alteromonadales</taxon>
        <taxon>Ferrimonadaceae</taxon>
        <taxon>Ferrimonas</taxon>
    </lineage>
</organism>
<dbReference type="PANTHER" id="PTHR43792:SF1">
    <property type="entry name" value="N-ACETYLTRANSFERASE DOMAIN-CONTAINING PROTEIN"/>
    <property type="match status" value="1"/>
</dbReference>
<name>E1SSI7_FERBD</name>
<dbReference type="GO" id="GO:0016747">
    <property type="term" value="F:acyltransferase activity, transferring groups other than amino-acyl groups"/>
    <property type="evidence" value="ECO:0007669"/>
    <property type="project" value="InterPro"/>
</dbReference>
<dbReference type="RefSeq" id="WP_013345322.1">
    <property type="nucleotide sequence ID" value="NC_014541.1"/>
</dbReference>